<evidence type="ECO:0000256" key="2">
    <source>
        <dbReference type="ARBA" id="ARBA00009810"/>
    </source>
</evidence>
<evidence type="ECO:0000256" key="3">
    <source>
        <dbReference type="ARBA" id="ARBA00022448"/>
    </source>
</evidence>
<evidence type="ECO:0000256" key="9">
    <source>
        <dbReference type="ARBA" id="ARBA00023237"/>
    </source>
</evidence>
<dbReference type="PANTHER" id="PTHR32552">
    <property type="entry name" value="FERRICHROME IRON RECEPTOR-RELATED"/>
    <property type="match status" value="1"/>
</dbReference>
<keyword evidence="8 15" id="KW-0675">Receptor</keyword>
<dbReference type="Proteomes" id="UP000321413">
    <property type="component" value="Unassembled WGS sequence"/>
</dbReference>
<dbReference type="CDD" id="cd01347">
    <property type="entry name" value="ligand_gated_channel"/>
    <property type="match status" value="1"/>
</dbReference>
<evidence type="ECO:0000256" key="10">
    <source>
        <dbReference type="PROSITE-ProRule" id="PRU01360"/>
    </source>
</evidence>
<dbReference type="Pfam" id="PF07715">
    <property type="entry name" value="Plug"/>
    <property type="match status" value="1"/>
</dbReference>
<keyword evidence="4 10" id="KW-1134">Transmembrane beta strand</keyword>
<keyword evidence="6 11" id="KW-0798">TonB box</keyword>
<evidence type="ECO:0000256" key="8">
    <source>
        <dbReference type="ARBA" id="ARBA00023170"/>
    </source>
</evidence>
<keyword evidence="16" id="KW-1185">Reference proteome</keyword>
<keyword evidence="9 10" id="KW-0998">Cell outer membrane</keyword>
<comment type="caution">
    <text evidence="15">The sequence shown here is derived from an EMBL/GenBank/DDBJ whole genome shotgun (WGS) entry which is preliminary data.</text>
</comment>
<accession>A0A5C7G2X2</accession>
<dbReference type="NCBIfam" id="TIGR01783">
    <property type="entry name" value="TonB-siderophor"/>
    <property type="match status" value="1"/>
</dbReference>
<evidence type="ECO:0000259" key="13">
    <source>
        <dbReference type="Pfam" id="PF00593"/>
    </source>
</evidence>
<feature type="domain" description="TonB-dependent receptor plug" evidence="14">
    <location>
        <begin position="68"/>
        <end position="165"/>
    </location>
</feature>
<evidence type="ECO:0000256" key="6">
    <source>
        <dbReference type="ARBA" id="ARBA00023077"/>
    </source>
</evidence>
<dbReference type="EMBL" id="VPFD01000005">
    <property type="protein sequence ID" value="TXG00828.1"/>
    <property type="molecule type" value="Genomic_DNA"/>
</dbReference>
<keyword evidence="3 10" id="KW-0813">Transport</keyword>
<feature type="chain" id="PRO_5023068715" evidence="12">
    <location>
        <begin position="37"/>
        <end position="705"/>
    </location>
</feature>
<dbReference type="Gene3D" id="2.170.130.10">
    <property type="entry name" value="TonB-dependent receptor, plug domain"/>
    <property type="match status" value="1"/>
</dbReference>
<comment type="subcellular location">
    <subcellularLocation>
        <location evidence="1 10">Cell outer membrane</location>
        <topology evidence="1 10">Multi-pass membrane protein</topology>
    </subcellularLocation>
</comment>
<dbReference type="SUPFAM" id="SSF56935">
    <property type="entry name" value="Porins"/>
    <property type="match status" value="1"/>
</dbReference>
<evidence type="ECO:0000259" key="14">
    <source>
        <dbReference type="Pfam" id="PF07715"/>
    </source>
</evidence>
<dbReference type="PANTHER" id="PTHR32552:SF74">
    <property type="entry name" value="HYDROXAMATE SIDEROPHORE RECEPTOR FHUE"/>
    <property type="match status" value="1"/>
</dbReference>
<dbReference type="InterPro" id="IPR037066">
    <property type="entry name" value="Plug_dom_sf"/>
</dbReference>
<protein>
    <submittedName>
        <fullName evidence="15">TonB-dependent siderophore receptor</fullName>
    </submittedName>
</protein>
<evidence type="ECO:0000313" key="16">
    <source>
        <dbReference type="Proteomes" id="UP000321413"/>
    </source>
</evidence>
<dbReference type="AlphaFoldDB" id="A0A5C7G2X2"/>
<dbReference type="GO" id="GO:0015891">
    <property type="term" value="P:siderophore transport"/>
    <property type="evidence" value="ECO:0007669"/>
    <property type="project" value="InterPro"/>
</dbReference>
<evidence type="ECO:0000256" key="4">
    <source>
        <dbReference type="ARBA" id="ARBA00022452"/>
    </source>
</evidence>
<evidence type="ECO:0000256" key="12">
    <source>
        <dbReference type="SAM" id="SignalP"/>
    </source>
</evidence>
<keyword evidence="5 10" id="KW-0812">Transmembrane</keyword>
<evidence type="ECO:0000256" key="5">
    <source>
        <dbReference type="ARBA" id="ARBA00022692"/>
    </source>
</evidence>
<reference evidence="15 16" key="1">
    <citation type="submission" date="2019-08" db="EMBL/GenBank/DDBJ databases">
        <title>Massilia golmudensis sp. nov., isolated from sand in the Qinghai-Tibetan Plateau.</title>
        <authorList>
            <person name="Zhang B."/>
        </authorList>
    </citation>
    <scope>NUCLEOTIDE SEQUENCE [LARGE SCALE GENOMIC DNA]</scope>
    <source>
        <strain evidence="15 16">GEM5</strain>
    </source>
</reference>
<dbReference type="InterPro" id="IPR012910">
    <property type="entry name" value="Plug_dom"/>
</dbReference>
<dbReference type="InterPro" id="IPR039426">
    <property type="entry name" value="TonB-dep_rcpt-like"/>
</dbReference>
<feature type="domain" description="TonB-dependent receptor-like beta-barrel" evidence="13">
    <location>
        <begin position="220"/>
        <end position="673"/>
    </location>
</feature>
<name>A0A5C7G2X2_9BURK</name>
<proteinExistence type="inferred from homology"/>
<evidence type="ECO:0000313" key="15">
    <source>
        <dbReference type="EMBL" id="TXG00828.1"/>
    </source>
</evidence>
<feature type="signal peptide" evidence="12">
    <location>
        <begin position="1"/>
        <end position="36"/>
    </location>
</feature>
<dbReference type="Gene3D" id="2.40.170.20">
    <property type="entry name" value="TonB-dependent receptor, beta-barrel domain"/>
    <property type="match status" value="1"/>
</dbReference>
<dbReference type="Pfam" id="PF00593">
    <property type="entry name" value="TonB_dep_Rec_b-barrel"/>
    <property type="match status" value="1"/>
</dbReference>
<dbReference type="GO" id="GO:0009279">
    <property type="term" value="C:cell outer membrane"/>
    <property type="evidence" value="ECO:0007669"/>
    <property type="project" value="UniProtKB-SubCell"/>
</dbReference>
<evidence type="ECO:0000256" key="11">
    <source>
        <dbReference type="RuleBase" id="RU003357"/>
    </source>
</evidence>
<dbReference type="InterPro" id="IPR010105">
    <property type="entry name" value="TonB_sidphr_rcpt"/>
</dbReference>
<dbReference type="PROSITE" id="PS52016">
    <property type="entry name" value="TONB_DEPENDENT_REC_3"/>
    <property type="match status" value="1"/>
</dbReference>
<sequence length="705" mass="76726">MKKPFDTAPRPAPRRTLMGLCLGAALAGHAAAHAVAQEVPQVVVNASLEEPYAPSHATVGGKTPQRLVDIPQSATVFSAERIRDQNLFTLGDLMQQAPGVSVMPFDGANPDFRARGYAMELSYDGIPASQAGSGQQEFELAVYERVEVLRGPSGVTAGAGQPGGVINFVRKRGSREPLFSGTVSVGSYDNRRVELDAGGPLNAAGTLRARAVATFQDRDYFHDTTHDRKWLGYLALDADVARGTTLSFAFTRQVDDLDSTTMGLPAWSDGAFFEAPRETHVYPSWNRMAWATSQAELELAHKLAAGWEVRARAVRRSVDKFYKDGYPSTGVNRATGTATYARRMAGLDFEREAADLFATGPFSLFGRRHSLTVGYNFDRRVADNQSVTYAAVPNVDVFDPDSVPEPDGNFTRGSANRVTQSGAYAQARLSLADPFTLTLGARSSNYRNETRNIAPTPETAFIATTRERGEVTPSAALLWHIAPEVNAYVSYADIFFPQSQMDAQRRTLDPRVGSQVEIGAKGVFLDGRLNASAAVFNARDRNRALATDVVDVYVPAGDVKVRGVEFEIGGRPLPELNLTAGYTFLRTEYGVHPTLEGAEWSTFEPKHSLKLYARWQPAWMRGLFLGGGMTASSALLGTGERGLREQGGYAVANAQLGYALDRRLAVTLAVNNVFDRTYWARVGGLNTYNIYGDPRSVLLSVRGSY</sequence>
<evidence type="ECO:0000256" key="7">
    <source>
        <dbReference type="ARBA" id="ARBA00023136"/>
    </source>
</evidence>
<keyword evidence="12" id="KW-0732">Signal</keyword>
<dbReference type="GO" id="GO:0015344">
    <property type="term" value="F:siderophore uptake transmembrane transporter activity"/>
    <property type="evidence" value="ECO:0007669"/>
    <property type="project" value="TreeGrafter"/>
</dbReference>
<dbReference type="GO" id="GO:0038023">
    <property type="term" value="F:signaling receptor activity"/>
    <property type="evidence" value="ECO:0007669"/>
    <property type="project" value="InterPro"/>
</dbReference>
<dbReference type="InterPro" id="IPR036942">
    <property type="entry name" value="Beta-barrel_TonB_sf"/>
</dbReference>
<gene>
    <name evidence="15" type="ORF">FVD38_06605</name>
</gene>
<keyword evidence="7 10" id="KW-0472">Membrane</keyword>
<dbReference type="InterPro" id="IPR000531">
    <property type="entry name" value="Beta-barrel_TonB"/>
</dbReference>
<comment type="similarity">
    <text evidence="2 10 11">Belongs to the TonB-dependent receptor family.</text>
</comment>
<dbReference type="RefSeq" id="WP_147934090.1">
    <property type="nucleotide sequence ID" value="NZ_VPFD01000005.1"/>
</dbReference>
<organism evidence="15 16">
    <name type="scientific">Massilia arenae</name>
    <dbReference type="NCBI Taxonomy" id="2603288"/>
    <lineage>
        <taxon>Bacteria</taxon>
        <taxon>Pseudomonadati</taxon>
        <taxon>Pseudomonadota</taxon>
        <taxon>Betaproteobacteria</taxon>
        <taxon>Burkholderiales</taxon>
        <taxon>Oxalobacteraceae</taxon>
        <taxon>Telluria group</taxon>
        <taxon>Massilia</taxon>
    </lineage>
</organism>
<evidence type="ECO:0000256" key="1">
    <source>
        <dbReference type="ARBA" id="ARBA00004571"/>
    </source>
</evidence>